<dbReference type="VEuPathDB" id="TriTrypDB:ECC02_011100"/>
<evidence type="ECO:0000313" key="2">
    <source>
        <dbReference type="EMBL" id="PWV21056.1"/>
    </source>
</evidence>
<organism evidence="2 3">
    <name type="scientific">Trypanosoma cruzi</name>
    <dbReference type="NCBI Taxonomy" id="5693"/>
    <lineage>
        <taxon>Eukaryota</taxon>
        <taxon>Discoba</taxon>
        <taxon>Euglenozoa</taxon>
        <taxon>Kinetoplastea</taxon>
        <taxon>Metakinetoplastina</taxon>
        <taxon>Trypanosomatida</taxon>
        <taxon>Trypanosomatidae</taxon>
        <taxon>Trypanosoma</taxon>
        <taxon>Schizotrypanum</taxon>
    </lineage>
</organism>
<reference evidence="2 3" key="1">
    <citation type="journal article" date="2018" name="Microb. Genom.">
        <title>Expanding an expanded genome: long-read sequencing of Trypanosoma cruzi.</title>
        <authorList>
            <person name="Berna L."/>
            <person name="Rodriguez M."/>
            <person name="Chiribao M.L."/>
            <person name="Parodi-Talice A."/>
            <person name="Pita S."/>
            <person name="Rijo G."/>
            <person name="Alvarez-Valin F."/>
            <person name="Robello C."/>
        </authorList>
    </citation>
    <scope>NUCLEOTIDE SEQUENCE [LARGE SCALE GENOMIC DNA]</scope>
    <source>
        <strain evidence="2 3">TCC</strain>
    </source>
</reference>
<dbReference type="VEuPathDB" id="TriTrypDB:C4B63_74g8"/>
<dbReference type="VEuPathDB" id="TriTrypDB:TcBrA4_0121260"/>
<dbReference type="VEuPathDB" id="TriTrypDB:TCDM_13061"/>
<evidence type="ECO:0000256" key="1">
    <source>
        <dbReference type="SAM" id="MobiDB-lite"/>
    </source>
</evidence>
<sequence length="199" mass="22159">MSGGRCSNRAANAIFFTDERPAMLSCQILMRPSSSGQGSCERHRHGRYQRSDRCETVVQFCPTVCRQTASPPRTGHGVEPSREVKSPWSPSCSQQRPAAEFLYATKAQHRDKVQHHRWGPWILTKNSGVGIPTSAGIGILLSSLHSSEIIEKVSTNGGTRPCSRTTESRALLPAMERLSVHRIQHRQKPCLWLQTVSPF</sequence>
<dbReference type="Proteomes" id="UP000246078">
    <property type="component" value="Unassembled WGS sequence"/>
</dbReference>
<proteinExistence type="predicted"/>
<dbReference type="VEuPathDB" id="TriTrypDB:TcG_09434"/>
<comment type="caution">
    <text evidence="2">The sequence shown here is derived from an EMBL/GenBank/DDBJ whole genome shotgun (WGS) entry which is preliminary data.</text>
</comment>
<dbReference type="VEuPathDB" id="TriTrypDB:TcCL_Unassigned03754"/>
<dbReference type="EMBL" id="PRFC01000004">
    <property type="protein sequence ID" value="PWV21056.1"/>
    <property type="molecule type" value="Genomic_DNA"/>
</dbReference>
<gene>
    <name evidence="2" type="ORF">C3747_4g299</name>
</gene>
<name>A0A2V2XJT8_TRYCR</name>
<evidence type="ECO:0000313" key="3">
    <source>
        <dbReference type="Proteomes" id="UP000246078"/>
    </source>
</evidence>
<accession>A0A2V2XJT8</accession>
<protein>
    <submittedName>
        <fullName evidence="2">Putative RNase H</fullName>
    </submittedName>
</protein>
<dbReference type="AlphaFoldDB" id="A0A2V2XJT8"/>
<feature type="region of interest" description="Disordered" evidence="1">
    <location>
        <begin position="68"/>
        <end position="93"/>
    </location>
</feature>
<dbReference type="VEuPathDB" id="TriTrypDB:C3747_4g299"/>